<dbReference type="SUPFAM" id="SSF48371">
    <property type="entry name" value="ARM repeat"/>
    <property type="match status" value="2"/>
</dbReference>
<name>A0A1A8YFZ6_PLAOA</name>
<keyword evidence="4" id="KW-1185">Reference proteome</keyword>
<dbReference type="GO" id="GO:0031267">
    <property type="term" value="F:small GTPase binding"/>
    <property type="evidence" value="ECO:0007669"/>
    <property type="project" value="InterPro"/>
</dbReference>
<dbReference type="Gene3D" id="1.25.10.10">
    <property type="entry name" value="Leucine-rich Repeat Variant"/>
    <property type="match status" value="1"/>
</dbReference>
<dbReference type="Proteomes" id="UP000078555">
    <property type="component" value="Unassembled WGS sequence"/>
</dbReference>
<dbReference type="InterPro" id="IPR016024">
    <property type="entry name" value="ARM-type_fold"/>
</dbReference>
<dbReference type="InterPro" id="IPR001494">
    <property type="entry name" value="Importin-beta_N"/>
</dbReference>
<evidence type="ECO:0000256" key="1">
    <source>
        <dbReference type="SAM" id="MobiDB-lite"/>
    </source>
</evidence>
<feature type="region of interest" description="Disordered" evidence="1">
    <location>
        <begin position="489"/>
        <end position="657"/>
    </location>
</feature>
<gene>
    <name evidence="3" type="ORF">POVWA1_001250</name>
</gene>
<evidence type="ECO:0000313" key="3">
    <source>
        <dbReference type="EMBL" id="SBT30462.1"/>
    </source>
</evidence>
<organism evidence="3 4">
    <name type="scientific">Plasmodium ovale wallikeri</name>
    <dbReference type="NCBI Taxonomy" id="864142"/>
    <lineage>
        <taxon>Eukaryota</taxon>
        <taxon>Sar</taxon>
        <taxon>Alveolata</taxon>
        <taxon>Apicomplexa</taxon>
        <taxon>Aconoidasida</taxon>
        <taxon>Haemosporida</taxon>
        <taxon>Plasmodiidae</taxon>
        <taxon>Plasmodium</taxon>
        <taxon>Plasmodium (Plasmodium)</taxon>
    </lineage>
</organism>
<dbReference type="Pfam" id="PF03810">
    <property type="entry name" value="IBN_N"/>
    <property type="match status" value="1"/>
</dbReference>
<protein>
    <recommendedName>
        <fullName evidence="2">Importin N-terminal domain-containing protein</fullName>
    </recommendedName>
</protein>
<dbReference type="EMBL" id="FLRD01000001">
    <property type="protein sequence ID" value="SBT30462.1"/>
    <property type="molecule type" value="Genomic_DNA"/>
</dbReference>
<dbReference type="PROSITE" id="PS50166">
    <property type="entry name" value="IMPORTIN_B_NT"/>
    <property type="match status" value="1"/>
</dbReference>
<feature type="compositionally biased region" description="Basic and acidic residues" evidence="1">
    <location>
        <begin position="587"/>
        <end position="648"/>
    </location>
</feature>
<dbReference type="GO" id="GO:0006886">
    <property type="term" value="P:intracellular protein transport"/>
    <property type="evidence" value="ECO:0007669"/>
    <property type="project" value="InterPro"/>
</dbReference>
<feature type="region of interest" description="Disordered" evidence="1">
    <location>
        <begin position="282"/>
        <end position="308"/>
    </location>
</feature>
<reference evidence="4" key="1">
    <citation type="submission" date="2016-05" db="EMBL/GenBank/DDBJ databases">
        <authorList>
            <person name="Naeem Raeece"/>
        </authorList>
    </citation>
    <scope>NUCLEOTIDE SEQUENCE [LARGE SCALE GENOMIC DNA]</scope>
</reference>
<dbReference type="SMART" id="SM00913">
    <property type="entry name" value="IBN_N"/>
    <property type="match status" value="1"/>
</dbReference>
<feature type="compositionally biased region" description="Gly residues" evidence="1">
    <location>
        <begin position="510"/>
        <end position="526"/>
    </location>
</feature>
<feature type="domain" description="Importin N-terminal" evidence="2">
    <location>
        <begin position="31"/>
        <end position="103"/>
    </location>
</feature>
<proteinExistence type="predicted"/>
<sequence>MNEMETEDSHKKIVDALYDTWSNDNGRRKESERIFNEFEKDPLFIRYLLNICTYNNVHYNVRKLAIIYAKNLVSRYWISRDKVNLNDHVKNMVKEKLIDIINNIAIHKKCLNNLYIYLYLLCKILKEQCSKKLLKDKMETFDVSYKVIYALEPLWNNPINLYFQNCTEDPCFCSDETNCHVCRRVCTIVEDCERTMSFEGSAWEAGSAAGAAVSASVSADGASDRAVGAGGGGSIDPTSERKTKILKFVDSIMLNMIINRNDVTKGGKRNWNGQTALRDNAHPVVAPQISQNEAGTEEGKDAEEGTGIGAEEEARLRGNFFSALIGKTIYHLKFVTPRSEAHRLKYLKFLLSSFLLMIEFHSSFHVYLRKDLTEKIICQFLRKHLSVYKYRDGYEMKFVEIVNLCISILTSMFYHFCLSQYNLVKQKKVRENYINVKNIMCNQNVKLEDYFQDPLECKIISGLVTSVKQLEEEHKAMCGKAVSGKPVGGKTTGTKTVGSRNIGGKMVGNRTGGGKTVGNRTGGGKTVGIRTIGGKVVGSRTIGGKTVGSRTTGGKVPDGRTTGGKVPDGRTTGGKVSDSRTIGGKAPDSKTNGEKAPESKTNGEKDHDSKTNGEKDHDSKTNGEKDHDSKTNGEKDHDSKTNGEKAPESKTNGGKDPGRTIVCKNFSLRDVLSYVREEVKNALTSDNFILLHNQKALEIFDFLRKYCINISVEQIIDVIINIRDDYKMNENIFYGCLISVLTKVVYPKNVQRILHILSHIVFMSNKERDITIFRDNYNFLLDLYVSSNMFIKEYILSILVQILNKNYECLGIMDDEYINRETNTSGYIADCSSEFGSIDIDIRNELSNKEKSCDDIVLFYFSFDIIFYTLAAKVERSMYEQNHNERVTLLRERDPHGHYGCEASTHHAFVYPHIVQICLDVDKTISDNFYALWLCVLKLTSKLFSEKNVELINKICSLYVVTTQFVDDYFRKVREGQVSFEISNSCFDVLMEYFCLFSINETHRSYFTFEAATSNVLTNTILKSTILSIVQNTLMLNDDTKTEKCIYILHLCFGLYKNEMKNEIPSVYSHVANFVVIYLLKVLLRYFNKLFNFDKYVKGIQRGDSDKAGTADEGGGGSGRGRGGGRSGSISAGITFRVDSSGPHGGAHTEPHVVLINEPRSNSGCDLSRRFTNRQSSHVQYIHENLVNYQPDEQFINEFSKYQHDVKVLLNLHHLNNYDITTTFASYNFFTNYMFTNFASIFDHANFPSIPSREHFEKFIYDKSKSVHLFICSKDEYVLLIIELLKLINNILNTNKDIYIEKKNILRLSAVSSSLNGNKIFHSYNYNNVLRIVLKCGELGNVCNKALDNVLTYLLDVNDEEDRARKDIIVNYLKENIEDLNIALIDMYNKYENFL</sequence>
<evidence type="ECO:0000313" key="4">
    <source>
        <dbReference type="Proteomes" id="UP000078555"/>
    </source>
</evidence>
<accession>A0A1A8YFZ6</accession>
<evidence type="ECO:0000259" key="2">
    <source>
        <dbReference type="PROSITE" id="PS50166"/>
    </source>
</evidence>
<dbReference type="InterPro" id="IPR011989">
    <property type="entry name" value="ARM-like"/>
</dbReference>
<feature type="compositionally biased region" description="Gly residues" evidence="1">
    <location>
        <begin position="1112"/>
        <end position="1127"/>
    </location>
</feature>
<feature type="region of interest" description="Disordered" evidence="1">
    <location>
        <begin position="1104"/>
        <end position="1127"/>
    </location>
</feature>